<dbReference type="PANTHER" id="PTHR45228">
    <property type="entry name" value="CYCLIC DI-GMP PHOSPHODIESTERASE TM_0186-RELATED"/>
    <property type="match status" value="1"/>
</dbReference>
<feature type="transmembrane region" description="Helical" evidence="2">
    <location>
        <begin position="338"/>
        <end position="357"/>
    </location>
</feature>
<dbReference type="SUPFAM" id="SSF103190">
    <property type="entry name" value="Sensory domain-like"/>
    <property type="match status" value="1"/>
</dbReference>
<keyword evidence="5" id="KW-1185">Reference proteome</keyword>
<proteinExistence type="predicted"/>
<dbReference type="Proteomes" id="UP000011223">
    <property type="component" value="Unassembled WGS sequence"/>
</dbReference>
<dbReference type="eggNOG" id="COG2206">
    <property type="taxonomic scope" value="Bacteria"/>
</dbReference>
<protein>
    <submittedName>
        <fullName evidence="4">ABC-type amino acid transporter</fullName>
    </submittedName>
</protein>
<dbReference type="Gene3D" id="3.30.450.20">
    <property type="entry name" value="PAS domain"/>
    <property type="match status" value="2"/>
</dbReference>
<keyword evidence="2" id="KW-0472">Membrane</keyword>
<comment type="caution">
    <text evidence="4">The sequence shown here is derived from an EMBL/GenBank/DDBJ whole genome shotgun (WGS) entry which is preliminary data.</text>
</comment>
<organism evidence="4 5">
    <name type="scientific">Grimontia indica</name>
    <dbReference type="NCBI Taxonomy" id="1056512"/>
    <lineage>
        <taxon>Bacteria</taxon>
        <taxon>Pseudomonadati</taxon>
        <taxon>Pseudomonadota</taxon>
        <taxon>Gammaproteobacteria</taxon>
        <taxon>Vibrionales</taxon>
        <taxon>Vibrionaceae</taxon>
        <taxon>Grimontia</taxon>
    </lineage>
</organism>
<dbReference type="EMBL" id="ANFM02000038">
    <property type="protein sequence ID" value="EOD77995.1"/>
    <property type="molecule type" value="Genomic_DNA"/>
</dbReference>
<dbReference type="eggNOG" id="COG3437">
    <property type="taxonomic scope" value="Bacteria"/>
</dbReference>
<dbReference type="CDD" id="cd00077">
    <property type="entry name" value="HDc"/>
    <property type="match status" value="2"/>
</dbReference>
<dbReference type="Gene3D" id="6.10.340.10">
    <property type="match status" value="1"/>
</dbReference>
<sequence>MLWKKSTLQLHIASIFFIVVSMLSVLLIVLSYQNSKSLNEQLADERMTQNAEQVKLAFQKKVVPVLAALETLAASNYGHDIHASNDPNWLASVEAIMKVTPDVLAVYVGYEDESSAFIRSTVPAFMREQFSTPDNSHIMVDINLSNGEQTRTFYDKNLQYISETTDTISYKPTTRPWYKDTPHNGDIFITDPYFYLFIKRMGITISKRIPANGGVLAADITLSSINAFLKSLPHSEEAKIMLFDDNKTILGQTGVLPEAPLNTTQDTYLEAAQHSPLVSLLEKDDWQETSHTVKFEEEDWRLNLMHISFGNRKGLWLAKAIPERTLIGSAIEARNNQITISFIILGVGMLLIMWASAKIATPLKLLNKASHKIRNLDFHSVKTPDSNIVEVRELSDSICMMSETIGDFLNTLHRVSNNSNFESLLSDMVEHCYKTSDADYVLMWATDMEDRNNLSLAAHYPEAISETQIDFNQLLVDLPEMEEAVDNHCFFTFTPDEHPSVSGHLPDELVRAWVLPLHNRENERVGFVFVGFNHVISPEQEEKLGFIQEFLGFASLIKENWDHITAQKNLFKSFVEMFASAIDTKSPYTGGHCQRVPELTFMLAEAVNEDQDHFPDFTLDEKSREALYFAAWLHDCGKVTTPEYVVDKATKLETIYNRIHEIRMRFEILKRDAEIECWKQISEGASAEDARATMLKQKQELDNEFAFVAKTNIGGEFLDDGSEEKLKKIASRTWTRTIDDTLGLSWEEELRRNRRGEDKLPCKEHLLDNRLDHKIYWTEQQLKKFENWSFNIKAPEHKFDLGELYNLGIKRGTLTEEERFAINDHIIQTIIMLQKLPYPEHLKRIPEIAGGHHEKLDGKGYPLGLSDTNLPVDARIMAIADIFEALTASDRPYKKAKKLSEALKILSFMAKDKHVDARLFKIFIEQRIYLKYAQDFLPESQWDEVNEAYLLDIVFPKKPVDEKAHHS</sequence>
<dbReference type="InterPro" id="IPR052020">
    <property type="entry name" value="Cyclic_di-GMP/3'3'-cGAMP_PDE"/>
</dbReference>
<dbReference type="SUPFAM" id="SSF109604">
    <property type="entry name" value="HD-domain/PDEase-like"/>
    <property type="match status" value="2"/>
</dbReference>
<dbReference type="RefSeq" id="WP_002541111.1">
    <property type="nucleotide sequence ID" value="NZ_ANFM02000038.1"/>
</dbReference>
<accession>R1IRS4</accession>
<dbReference type="AlphaFoldDB" id="R1IRS4"/>
<dbReference type="Gene3D" id="1.10.3210.10">
    <property type="entry name" value="Hypothetical protein af1432"/>
    <property type="match status" value="2"/>
</dbReference>
<dbReference type="InterPro" id="IPR037522">
    <property type="entry name" value="HD_GYP_dom"/>
</dbReference>
<name>R1IRS4_9GAMM</name>
<comment type="subcellular location">
    <subcellularLocation>
        <location evidence="1">Cell inner membrane</location>
    </subcellularLocation>
</comment>
<dbReference type="PANTHER" id="PTHR45228:SF5">
    <property type="entry name" value="CYCLIC DI-GMP PHOSPHODIESTERASE VC_1348-RELATED"/>
    <property type="match status" value="1"/>
</dbReference>
<reference evidence="4 5" key="1">
    <citation type="journal article" date="2014" name="PLoS ONE">
        <title>Grimontia indica AK16(T), sp. nov., Isolated from a Seawater Sample Reports the Presence of Pathogenic Genes Similar to Vibrio Genus.</title>
        <authorList>
            <person name="Singh A."/>
            <person name="Vaidya B."/>
            <person name="Khatri I."/>
            <person name="Srinivas T.N."/>
            <person name="Subramanian S."/>
            <person name="Korpole S."/>
            <person name="Pinnaka A.K."/>
        </authorList>
    </citation>
    <scope>NUCLEOTIDE SEQUENCE [LARGE SCALE GENOMIC DNA]</scope>
    <source>
        <strain evidence="4 5">AK16</strain>
    </source>
</reference>
<evidence type="ECO:0000259" key="3">
    <source>
        <dbReference type="PROSITE" id="PS51832"/>
    </source>
</evidence>
<dbReference type="SMART" id="SM00471">
    <property type="entry name" value="HDc"/>
    <property type="match status" value="1"/>
</dbReference>
<dbReference type="InterPro" id="IPR003607">
    <property type="entry name" value="HD/PDEase_dom"/>
</dbReference>
<feature type="transmembrane region" description="Helical" evidence="2">
    <location>
        <begin position="12"/>
        <end position="32"/>
    </location>
</feature>
<keyword evidence="2" id="KW-1133">Transmembrane helix</keyword>
<dbReference type="GO" id="GO:0005886">
    <property type="term" value="C:plasma membrane"/>
    <property type="evidence" value="ECO:0007669"/>
    <property type="project" value="UniProtKB-SubCell"/>
</dbReference>
<evidence type="ECO:0000256" key="1">
    <source>
        <dbReference type="ARBA" id="ARBA00004533"/>
    </source>
</evidence>
<gene>
    <name evidence="4" type="ORF">D515_03312</name>
</gene>
<keyword evidence="2" id="KW-0812">Transmembrane</keyword>
<dbReference type="Pfam" id="PF13487">
    <property type="entry name" value="HD_5"/>
    <property type="match status" value="1"/>
</dbReference>
<dbReference type="InterPro" id="IPR029151">
    <property type="entry name" value="Sensor-like_sf"/>
</dbReference>
<evidence type="ECO:0000313" key="5">
    <source>
        <dbReference type="Proteomes" id="UP000011223"/>
    </source>
</evidence>
<dbReference type="PROSITE" id="PS51832">
    <property type="entry name" value="HD_GYP"/>
    <property type="match status" value="1"/>
</dbReference>
<evidence type="ECO:0000313" key="4">
    <source>
        <dbReference type="EMBL" id="EOD77995.1"/>
    </source>
</evidence>
<evidence type="ECO:0000256" key="2">
    <source>
        <dbReference type="SAM" id="Phobius"/>
    </source>
</evidence>
<feature type="domain" description="HD-GYP" evidence="3">
    <location>
        <begin position="731"/>
        <end position="939"/>
    </location>
</feature>
<dbReference type="Pfam" id="PF01966">
    <property type="entry name" value="HD"/>
    <property type="match status" value="1"/>
</dbReference>
<dbReference type="GO" id="GO:0008081">
    <property type="term" value="F:phosphoric diester hydrolase activity"/>
    <property type="evidence" value="ECO:0007669"/>
    <property type="project" value="UniProtKB-ARBA"/>
</dbReference>
<dbReference type="CDD" id="cd12913">
    <property type="entry name" value="PDC1_MCP_like"/>
    <property type="match status" value="1"/>
</dbReference>
<dbReference type="InterPro" id="IPR006674">
    <property type="entry name" value="HD_domain"/>
</dbReference>